<evidence type="ECO:0000313" key="1">
    <source>
        <dbReference type="EMBL" id="TFK59662.1"/>
    </source>
</evidence>
<accession>A0ACD3A491</accession>
<sequence>MTRFRLHSRDSLAHSRPINSLLFSHDGSQLLSGSDDGTIKIWTTARWKLVQSINSYQGGVVILRWVPDQLPLCSYFISGGSDGTVKLWRLAAGQYVEASAVSTVSPPTPPTAIEDMVVTNTRLVVTNGTGVIFFMINVQDDALDFASEEAWVPVQGEKARSVVFLDGQMLLISFFDSRQVEIWSLAQSQPLQLHCHRLNTDIGNMTWSAATNRLLVWNMHDGVDIYKLSLLKRRPILESTFEIEMGQLIYPTQMACSTRDALAVCGSNLGGKIYVWDIMSGKRRQRLTQGGGVQKVQTVELWEPRAGDHKFKRVILASGSSDGNTGASICLWVLSDRQSRAPIILAVLFCCVLGCIGWALRHHVLRQVLEEFYQSMMSDQESTRDDL</sequence>
<protein>
    <submittedName>
        <fullName evidence="1">WD40 repeat-like protein</fullName>
    </submittedName>
</protein>
<organism evidence="1 2">
    <name type="scientific">Pluteus cervinus</name>
    <dbReference type="NCBI Taxonomy" id="181527"/>
    <lineage>
        <taxon>Eukaryota</taxon>
        <taxon>Fungi</taxon>
        <taxon>Dikarya</taxon>
        <taxon>Basidiomycota</taxon>
        <taxon>Agaricomycotina</taxon>
        <taxon>Agaricomycetes</taxon>
        <taxon>Agaricomycetidae</taxon>
        <taxon>Agaricales</taxon>
        <taxon>Pluteineae</taxon>
        <taxon>Pluteaceae</taxon>
        <taxon>Pluteus</taxon>
    </lineage>
</organism>
<reference evidence="1 2" key="1">
    <citation type="journal article" date="2019" name="Nat. Ecol. Evol.">
        <title>Megaphylogeny resolves global patterns of mushroom evolution.</title>
        <authorList>
            <person name="Varga T."/>
            <person name="Krizsan K."/>
            <person name="Foldi C."/>
            <person name="Dima B."/>
            <person name="Sanchez-Garcia M."/>
            <person name="Sanchez-Ramirez S."/>
            <person name="Szollosi G.J."/>
            <person name="Szarkandi J.G."/>
            <person name="Papp V."/>
            <person name="Albert L."/>
            <person name="Andreopoulos W."/>
            <person name="Angelini C."/>
            <person name="Antonin V."/>
            <person name="Barry K.W."/>
            <person name="Bougher N.L."/>
            <person name="Buchanan P."/>
            <person name="Buyck B."/>
            <person name="Bense V."/>
            <person name="Catcheside P."/>
            <person name="Chovatia M."/>
            <person name="Cooper J."/>
            <person name="Damon W."/>
            <person name="Desjardin D."/>
            <person name="Finy P."/>
            <person name="Geml J."/>
            <person name="Haridas S."/>
            <person name="Hughes K."/>
            <person name="Justo A."/>
            <person name="Karasinski D."/>
            <person name="Kautmanova I."/>
            <person name="Kiss B."/>
            <person name="Kocsube S."/>
            <person name="Kotiranta H."/>
            <person name="LaButti K.M."/>
            <person name="Lechner B.E."/>
            <person name="Liimatainen K."/>
            <person name="Lipzen A."/>
            <person name="Lukacs Z."/>
            <person name="Mihaltcheva S."/>
            <person name="Morgado L.N."/>
            <person name="Niskanen T."/>
            <person name="Noordeloos M.E."/>
            <person name="Ohm R.A."/>
            <person name="Ortiz-Santana B."/>
            <person name="Ovrebo C."/>
            <person name="Racz N."/>
            <person name="Riley R."/>
            <person name="Savchenko A."/>
            <person name="Shiryaev A."/>
            <person name="Soop K."/>
            <person name="Spirin V."/>
            <person name="Szebenyi C."/>
            <person name="Tomsovsky M."/>
            <person name="Tulloss R.E."/>
            <person name="Uehling J."/>
            <person name="Grigoriev I.V."/>
            <person name="Vagvolgyi C."/>
            <person name="Papp T."/>
            <person name="Martin F.M."/>
            <person name="Miettinen O."/>
            <person name="Hibbett D.S."/>
            <person name="Nagy L.G."/>
        </authorList>
    </citation>
    <scope>NUCLEOTIDE SEQUENCE [LARGE SCALE GENOMIC DNA]</scope>
    <source>
        <strain evidence="1 2">NL-1719</strain>
    </source>
</reference>
<dbReference type="EMBL" id="ML208922">
    <property type="protein sequence ID" value="TFK59662.1"/>
    <property type="molecule type" value="Genomic_DNA"/>
</dbReference>
<keyword evidence="2" id="KW-1185">Reference proteome</keyword>
<proteinExistence type="predicted"/>
<gene>
    <name evidence="1" type="ORF">BDN72DRAFT_905646</name>
</gene>
<name>A0ACD3A491_9AGAR</name>
<evidence type="ECO:0000313" key="2">
    <source>
        <dbReference type="Proteomes" id="UP000308600"/>
    </source>
</evidence>
<dbReference type="Proteomes" id="UP000308600">
    <property type="component" value="Unassembled WGS sequence"/>
</dbReference>